<dbReference type="GO" id="GO:0008465">
    <property type="term" value="F:hydroxypyruvate reductase (NADH) activity"/>
    <property type="evidence" value="ECO:0007669"/>
    <property type="project" value="TreeGrafter"/>
</dbReference>
<dbReference type="Pfam" id="PF00389">
    <property type="entry name" value="2-Hacid_dh"/>
    <property type="match status" value="1"/>
</dbReference>
<name>A0A0R3MW00_9BRAD</name>
<comment type="similarity">
    <text evidence="1 3">Belongs to the D-isomer specific 2-hydroxyacid dehydrogenase family.</text>
</comment>
<keyword evidence="2 3" id="KW-0560">Oxidoreductase</keyword>
<dbReference type="InterPro" id="IPR036291">
    <property type="entry name" value="NAD(P)-bd_dom_sf"/>
</dbReference>
<dbReference type="SMART" id="SM00997">
    <property type="entry name" value="AdoHcyase_NAD"/>
    <property type="match status" value="1"/>
</dbReference>
<evidence type="ECO:0000256" key="3">
    <source>
        <dbReference type="RuleBase" id="RU003719"/>
    </source>
</evidence>
<dbReference type="RefSeq" id="WP_057844344.1">
    <property type="nucleotide sequence ID" value="NZ_LLYA01000156.1"/>
</dbReference>
<dbReference type="InterPro" id="IPR050223">
    <property type="entry name" value="D-isomer_2-hydroxyacid_DH"/>
</dbReference>
<dbReference type="EMBL" id="LLYA01000156">
    <property type="protein sequence ID" value="KRR24215.1"/>
    <property type="molecule type" value="Genomic_DNA"/>
</dbReference>
<sequence length="337" mass="35823">MTELPLIVLTNRVFPETRAAFDGVARIVANDEPEPWSYHEVIERCREAAGLMAFMTDCVDRAFLEQCPNLKVVGAALKGYDNIDVDAASERGIQVTIVPDLLTEPTAELAVGLMIALGRHIAAGDAGIRKLGFAGWRPQLYGTGIGNSTVGIVGFGRVGQAIALLLSGFGCRIVAFDAEPFESEGIEAMALENVLKSADIVVLGLPLTEATIGLIDAEAIGRMRRGALLVNPARDSLVDEAAVADAIESGQLGGYAADVFECEDWARPDRPRSIDTRLTRPGARTVLTPHIGSAVMSVRREIELSAATSIIEALAGKWPRGAINSPAGQIRNPALTK</sequence>
<gene>
    <name evidence="5" type="ORF">CQ13_25985</name>
</gene>
<evidence type="ECO:0000313" key="5">
    <source>
        <dbReference type="EMBL" id="KRR24215.1"/>
    </source>
</evidence>
<dbReference type="Proteomes" id="UP000052023">
    <property type="component" value="Unassembled WGS sequence"/>
</dbReference>
<comment type="caution">
    <text evidence="5">The sequence shown here is derived from an EMBL/GenBank/DDBJ whole genome shotgun (WGS) entry which is preliminary data.</text>
</comment>
<evidence type="ECO:0000259" key="4">
    <source>
        <dbReference type="SMART" id="SM00997"/>
    </source>
</evidence>
<dbReference type="Gene3D" id="3.40.50.720">
    <property type="entry name" value="NAD(P)-binding Rossmann-like Domain"/>
    <property type="match status" value="2"/>
</dbReference>
<dbReference type="InterPro" id="IPR015878">
    <property type="entry name" value="Ado_hCys_hydrolase_NAD-bd"/>
</dbReference>
<dbReference type="PANTHER" id="PTHR10996">
    <property type="entry name" value="2-HYDROXYACID DEHYDROGENASE-RELATED"/>
    <property type="match status" value="1"/>
</dbReference>
<dbReference type="Pfam" id="PF02826">
    <property type="entry name" value="2-Hacid_dh_C"/>
    <property type="match status" value="1"/>
</dbReference>
<dbReference type="GO" id="GO:0005829">
    <property type="term" value="C:cytosol"/>
    <property type="evidence" value="ECO:0007669"/>
    <property type="project" value="TreeGrafter"/>
</dbReference>
<dbReference type="InterPro" id="IPR029752">
    <property type="entry name" value="D-isomer_DH_CS1"/>
</dbReference>
<dbReference type="OrthoDB" id="9793626at2"/>
<evidence type="ECO:0000313" key="6">
    <source>
        <dbReference type="Proteomes" id="UP000052023"/>
    </source>
</evidence>
<dbReference type="InterPro" id="IPR006139">
    <property type="entry name" value="D-isomer_2_OHA_DH_cat_dom"/>
</dbReference>
<accession>A0A0R3MW00</accession>
<evidence type="ECO:0000256" key="2">
    <source>
        <dbReference type="ARBA" id="ARBA00023002"/>
    </source>
</evidence>
<evidence type="ECO:0000256" key="1">
    <source>
        <dbReference type="ARBA" id="ARBA00005854"/>
    </source>
</evidence>
<dbReference type="GO" id="GO:0051287">
    <property type="term" value="F:NAD binding"/>
    <property type="evidence" value="ECO:0007669"/>
    <property type="project" value="InterPro"/>
</dbReference>
<feature type="domain" description="S-adenosyl-L-homocysteine hydrolase NAD binding" evidence="4">
    <location>
        <begin position="139"/>
        <end position="286"/>
    </location>
</feature>
<dbReference type="SUPFAM" id="SSF52283">
    <property type="entry name" value="Formate/glycerate dehydrogenase catalytic domain-like"/>
    <property type="match status" value="1"/>
</dbReference>
<dbReference type="SUPFAM" id="SSF51735">
    <property type="entry name" value="NAD(P)-binding Rossmann-fold domains"/>
    <property type="match status" value="1"/>
</dbReference>
<organism evidence="5 6">
    <name type="scientific">Bradyrhizobium retamae</name>
    <dbReference type="NCBI Taxonomy" id="1300035"/>
    <lineage>
        <taxon>Bacteria</taxon>
        <taxon>Pseudomonadati</taxon>
        <taxon>Pseudomonadota</taxon>
        <taxon>Alphaproteobacteria</taxon>
        <taxon>Hyphomicrobiales</taxon>
        <taxon>Nitrobacteraceae</taxon>
        <taxon>Bradyrhizobium</taxon>
    </lineage>
</organism>
<protein>
    <recommendedName>
        <fullName evidence="4">S-adenosyl-L-homocysteine hydrolase NAD binding domain-containing protein</fullName>
    </recommendedName>
</protein>
<dbReference type="AlphaFoldDB" id="A0A0R3MW00"/>
<dbReference type="PANTHER" id="PTHR10996:SF257">
    <property type="entry name" value="GLYOXYLATE REDUCTASE 1"/>
    <property type="match status" value="1"/>
</dbReference>
<dbReference type="GO" id="GO:0030267">
    <property type="term" value="F:glyoxylate reductase (NADPH) activity"/>
    <property type="evidence" value="ECO:0007669"/>
    <property type="project" value="TreeGrafter"/>
</dbReference>
<proteinExistence type="inferred from homology"/>
<dbReference type="PROSITE" id="PS00065">
    <property type="entry name" value="D_2_HYDROXYACID_DH_1"/>
    <property type="match status" value="1"/>
</dbReference>
<reference evidence="5 6" key="1">
    <citation type="submission" date="2014-03" db="EMBL/GenBank/DDBJ databases">
        <title>Bradyrhizobium valentinum sp. nov., isolated from effective nodules of Lupinus mariae-josephae, a lupine endemic of basic-lime soils in Eastern Spain.</title>
        <authorList>
            <person name="Duran D."/>
            <person name="Rey L."/>
            <person name="Navarro A."/>
            <person name="Busquets A."/>
            <person name="Imperial J."/>
            <person name="Ruiz-Argueso T."/>
        </authorList>
    </citation>
    <scope>NUCLEOTIDE SEQUENCE [LARGE SCALE GENOMIC DNA]</scope>
    <source>
        <strain evidence="5 6">Ro19</strain>
    </source>
</reference>
<dbReference type="InterPro" id="IPR006140">
    <property type="entry name" value="D-isomer_DH_NAD-bd"/>
</dbReference>
<keyword evidence="6" id="KW-1185">Reference proteome</keyword>